<dbReference type="Proteomes" id="UP000275385">
    <property type="component" value="Unassembled WGS sequence"/>
</dbReference>
<evidence type="ECO:0008006" key="6">
    <source>
        <dbReference type="Google" id="ProtNLM"/>
    </source>
</evidence>
<name>A0A420YIK3_9PEZI</name>
<protein>
    <recommendedName>
        <fullName evidence="6">L-ornithine N(5)-oxygenase</fullName>
    </recommendedName>
</protein>
<dbReference type="SUPFAM" id="SSF51905">
    <property type="entry name" value="FAD/NAD(P)-binding domain"/>
    <property type="match status" value="2"/>
</dbReference>
<keyword evidence="1" id="KW-0285">Flavoprotein</keyword>
<dbReference type="EMBL" id="QVQW01000008">
    <property type="protein sequence ID" value="RKU47697.1"/>
    <property type="molecule type" value="Genomic_DNA"/>
</dbReference>
<dbReference type="AlphaFoldDB" id="A0A420YIK3"/>
<proteinExistence type="predicted"/>
<gene>
    <name evidence="4" type="ORF">DL546_009312</name>
</gene>
<comment type="caution">
    <text evidence="4">The sequence shown here is derived from an EMBL/GenBank/DDBJ whole genome shotgun (WGS) entry which is preliminary data.</text>
</comment>
<organism evidence="4 5">
    <name type="scientific">Coniochaeta pulveracea</name>
    <dbReference type="NCBI Taxonomy" id="177199"/>
    <lineage>
        <taxon>Eukaryota</taxon>
        <taxon>Fungi</taxon>
        <taxon>Dikarya</taxon>
        <taxon>Ascomycota</taxon>
        <taxon>Pezizomycotina</taxon>
        <taxon>Sordariomycetes</taxon>
        <taxon>Sordariomycetidae</taxon>
        <taxon>Coniochaetales</taxon>
        <taxon>Coniochaetaceae</taxon>
        <taxon>Coniochaeta</taxon>
    </lineage>
</organism>
<evidence type="ECO:0000313" key="5">
    <source>
        <dbReference type="Proteomes" id="UP000275385"/>
    </source>
</evidence>
<dbReference type="InterPro" id="IPR036188">
    <property type="entry name" value="FAD/NAD-bd_sf"/>
</dbReference>
<reference evidence="4 5" key="1">
    <citation type="submission" date="2018-08" db="EMBL/GenBank/DDBJ databases">
        <title>Draft genome of the lignicolous fungus Coniochaeta pulveracea.</title>
        <authorList>
            <person name="Borstlap C.J."/>
            <person name="De Witt R.N."/>
            <person name="Botha A."/>
            <person name="Volschenk H."/>
        </authorList>
    </citation>
    <scope>NUCLEOTIDE SEQUENCE [LARGE SCALE GENOMIC DNA]</scope>
    <source>
        <strain evidence="4 5">CAB683</strain>
    </source>
</reference>
<evidence type="ECO:0000256" key="1">
    <source>
        <dbReference type="ARBA" id="ARBA00022630"/>
    </source>
</evidence>
<keyword evidence="3" id="KW-0560">Oxidoreductase</keyword>
<dbReference type="PANTHER" id="PTHR23023">
    <property type="entry name" value="DIMETHYLANILINE MONOOXYGENASE"/>
    <property type="match status" value="1"/>
</dbReference>
<accession>A0A420YIK3</accession>
<evidence type="ECO:0000313" key="4">
    <source>
        <dbReference type="EMBL" id="RKU47697.1"/>
    </source>
</evidence>
<keyword evidence="5" id="KW-1185">Reference proteome</keyword>
<evidence type="ECO:0000256" key="2">
    <source>
        <dbReference type="ARBA" id="ARBA00022827"/>
    </source>
</evidence>
<evidence type="ECO:0000256" key="3">
    <source>
        <dbReference type="ARBA" id="ARBA00023002"/>
    </source>
</evidence>
<dbReference type="GO" id="GO:0016491">
    <property type="term" value="F:oxidoreductase activity"/>
    <property type="evidence" value="ECO:0007669"/>
    <property type="project" value="UniProtKB-KW"/>
</dbReference>
<dbReference type="STRING" id="177199.A0A420YIK3"/>
<sequence>METLDLVVIGAGWYGLAAAKTFHQLHPEKSLAILELASSAGGVWAKHRLYPGLKSNNMLGTYEYPDFPMDTETFGVKPGEHIPGPVLHEYLTKFAEKFGIWDKIRFNTKVISAEHQEGSAGGWILTVQDAANSSSGETKMLARKLIVATGLTSEPFLPDFAGQETFGVPIFHGSRDFLQYADTIKTCKTVTVFGGTKSAWDAVYAYATQGVQVDWVIRETGHGPAWMAPPYVTPLKKWLEKLVHTRMLTWFSPCVWGDADGYAKTRGFYHGTAVGRTITNNFWKVLGNDVLTLNKYDSHPETARLKPWSEPMFTASSFSIMNYSTDFLDMVRSGEFIKVHIADIAHLSPKTVHLSDGTSFETDAMCCATGWKHLPPLKFLPEGIDKELGIPHIPTDEPLFTPEMVEKADKEILSRFPRLRQQPVQNKNFKPLLDLPGVSTREKVNPSTPLTPYTLYRFMVPPSERLIKHRDIAFAGYLMHFSAALISNAQALWINAYFDGRLSPAVMPTITGEGKSMEDIRYETVLYSRFGKWRYPAGHGTRFPDFVFDALPYVDLLVGDVGLPIYRKGGLIAEATEPYGPEDYKDLMGEWMKKQGL</sequence>
<dbReference type="Pfam" id="PF13738">
    <property type="entry name" value="Pyr_redox_3"/>
    <property type="match status" value="1"/>
</dbReference>
<keyword evidence="2" id="KW-0274">FAD</keyword>
<dbReference type="Gene3D" id="3.50.50.60">
    <property type="entry name" value="FAD/NAD(P)-binding domain"/>
    <property type="match status" value="1"/>
</dbReference>
<dbReference type="InterPro" id="IPR050346">
    <property type="entry name" value="FMO-like"/>
</dbReference>
<dbReference type="OrthoDB" id="2915840at2759"/>
<dbReference type="FunFam" id="3.50.50.60:FF:000258">
    <property type="entry name" value="Flavin-binding monooxygenase-like protein (AFU_orthologue AFUA_6G01900)"/>
    <property type="match status" value="1"/>
</dbReference>